<evidence type="ECO:0000313" key="9">
    <source>
        <dbReference type="Proteomes" id="UP000327011"/>
    </source>
</evidence>
<dbReference type="GO" id="GO:0140359">
    <property type="term" value="F:ABC-type transporter activity"/>
    <property type="evidence" value="ECO:0007669"/>
    <property type="project" value="InterPro"/>
</dbReference>
<dbReference type="GO" id="GO:0046677">
    <property type="term" value="P:response to antibiotic"/>
    <property type="evidence" value="ECO:0007669"/>
    <property type="project" value="UniProtKB-KW"/>
</dbReference>
<evidence type="ECO:0000259" key="7">
    <source>
        <dbReference type="Pfam" id="PF12698"/>
    </source>
</evidence>
<keyword evidence="2 6" id="KW-0812">Transmembrane</keyword>
<evidence type="ECO:0000256" key="2">
    <source>
        <dbReference type="ARBA" id="ARBA00022692"/>
    </source>
</evidence>
<proteinExistence type="predicted"/>
<dbReference type="Proteomes" id="UP000327011">
    <property type="component" value="Unassembled WGS sequence"/>
</dbReference>
<name>A0A5J5JZQ6_9ACTN</name>
<feature type="transmembrane region" description="Helical" evidence="6">
    <location>
        <begin position="18"/>
        <end position="39"/>
    </location>
</feature>
<dbReference type="PIRSF" id="PIRSF006648">
    <property type="entry name" value="DrrB"/>
    <property type="match status" value="1"/>
</dbReference>
<feature type="transmembrane region" description="Helical" evidence="6">
    <location>
        <begin position="165"/>
        <end position="183"/>
    </location>
</feature>
<evidence type="ECO:0000256" key="5">
    <source>
        <dbReference type="ARBA" id="ARBA00023251"/>
    </source>
</evidence>
<dbReference type="RefSeq" id="WP_150934650.1">
    <property type="nucleotide sequence ID" value="NZ_VYTZ01000006.1"/>
</dbReference>
<evidence type="ECO:0000313" key="8">
    <source>
        <dbReference type="EMBL" id="KAA9377453.1"/>
    </source>
</evidence>
<sequence length="245" mass="26284">MPHYLKVEVLRMLRNKRYVIFVVAFPLGFYLLYSNLWGAQTDEATGIKGSVLLMVNMAAYGALASSVMSTAVPWAQERHSGWLRQLQITPLPAWAILATKLVASLLLVLPALVLVGLAAVFTQHVSLPVGQWIGLLAFMWIGTIPFVALGLAIGSALRPDTAQPVAMISMFGLALLGGLWIPTSLMPEAMRNVAEVLPSYDYAGIGWRIVAGQAPYGSDVAGIVAWAVALGAVAVLAYRRAVVRA</sequence>
<keyword evidence="4 6" id="KW-0472">Membrane</keyword>
<gene>
    <name evidence="8" type="ORF">F5972_17575</name>
</gene>
<dbReference type="Pfam" id="PF12698">
    <property type="entry name" value="ABC2_membrane_3"/>
    <property type="match status" value="1"/>
</dbReference>
<dbReference type="PANTHER" id="PTHR43229">
    <property type="entry name" value="NODULATION PROTEIN J"/>
    <property type="match status" value="1"/>
</dbReference>
<accession>A0A5J5JZQ6</accession>
<feature type="transmembrane region" description="Helical" evidence="6">
    <location>
        <begin position="132"/>
        <end position="153"/>
    </location>
</feature>
<dbReference type="AlphaFoldDB" id="A0A5J5JZQ6"/>
<comment type="caution">
    <text evidence="8">The sequence shown here is derived from an EMBL/GenBank/DDBJ whole genome shotgun (WGS) entry which is preliminary data.</text>
</comment>
<reference evidence="8 9" key="1">
    <citation type="submission" date="2019-09" db="EMBL/GenBank/DDBJ databases">
        <title>Screening of Novel Bioactive Compounds from Soil-Associated.</title>
        <authorList>
            <person name="Gong X."/>
        </authorList>
    </citation>
    <scope>NUCLEOTIDE SEQUENCE [LARGE SCALE GENOMIC DNA]</scope>
    <source>
        <strain evidence="8 9">Gxj-6</strain>
    </source>
</reference>
<dbReference type="InterPro" id="IPR013525">
    <property type="entry name" value="ABC2_TM"/>
</dbReference>
<dbReference type="InterPro" id="IPR000412">
    <property type="entry name" value="ABC_2_transport"/>
</dbReference>
<dbReference type="EMBL" id="VYTZ01000006">
    <property type="protein sequence ID" value="KAA9377453.1"/>
    <property type="molecule type" value="Genomic_DNA"/>
</dbReference>
<dbReference type="InterPro" id="IPR051784">
    <property type="entry name" value="Nod_factor_ABC_transporter"/>
</dbReference>
<feature type="transmembrane region" description="Helical" evidence="6">
    <location>
        <begin position="220"/>
        <end position="238"/>
    </location>
</feature>
<evidence type="ECO:0000256" key="1">
    <source>
        <dbReference type="ARBA" id="ARBA00004141"/>
    </source>
</evidence>
<organism evidence="8 9">
    <name type="scientific">Microbispora cellulosiformans</name>
    <dbReference type="NCBI Taxonomy" id="2614688"/>
    <lineage>
        <taxon>Bacteria</taxon>
        <taxon>Bacillati</taxon>
        <taxon>Actinomycetota</taxon>
        <taxon>Actinomycetes</taxon>
        <taxon>Streptosporangiales</taxon>
        <taxon>Streptosporangiaceae</taxon>
        <taxon>Microbispora</taxon>
    </lineage>
</organism>
<comment type="subcellular location">
    <subcellularLocation>
        <location evidence="1">Membrane</location>
        <topology evidence="1">Multi-pass membrane protein</topology>
    </subcellularLocation>
</comment>
<evidence type="ECO:0000256" key="3">
    <source>
        <dbReference type="ARBA" id="ARBA00022989"/>
    </source>
</evidence>
<dbReference type="GO" id="GO:0043190">
    <property type="term" value="C:ATP-binding cassette (ABC) transporter complex"/>
    <property type="evidence" value="ECO:0007669"/>
    <property type="project" value="InterPro"/>
</dbReference>
<feature type="transmembrane region" description="Helical" evidence="6">
    <location>
        <begin position="51"/>
        <end position="72"/>
    </location>
</feature>
<keyword evidence="9" id="KW-1185">Reference proteome</keyword>
<keyword evidence="3 6" id="KW-1133">Transmembrane helix</keyword>
<protein>
    <submittedName>
        <fullName evidence="8">ABC transporter permease</fullName>
    </submittedName>
</protein>
<dbReference type="PANTHER" id="PTHR43229:SF2">
    <property type="entry name" value="NODULATION PROTEIN J"/>
    <property type="match status" value="1"/>
</dbReference>
<evidence type="ECO:0000256" key="6">
    <source>
        <dbReference type="SAM" id="Phobius"/>
    </source>
</evidence>
<feature type="domain" description="ABC-2 type transporter transmembrane" evidence="7">
    <location>
        <begin position="49"/>
        <end position="235"/>
    </location>
</feature>
<keyword evidence="5" id="KW-0046">Antibiotic resistance</keyword>
<feature type="transmembrane region" description="Helical" evidence="6">
    <location>
        <begin position="93"/>
        <end position="120"/>
    </location>
</feature>
<evidence type="ECO:0000256" key="4">
    <source>
        <dbReference type="ARBA" id="ARBA00023136"/>
    </source>
</evidence>